<dbReference type="EMBL" id="CP039852">
    <property type="protein sequence ID" value="QCZ92847.1"/>
    <property type="molecule type" value="Genomic_DNA"/>
</dbReference>
<name>A0A5B7YAS4_9ALTE</name>
<dbReference type="InterPro" id="IPR031571">
    <property type="entry name" value="RcpC_dom"/>
</dbReference>
<dbReference type="InterPro" id="IPR013974">
    <property type="entry name" value="SAF"/>
</dbReference>
<dbReference type="AlphaFoldDB" id="A0A5B7YAS4"/>
<gene>
    <name evidence="2" type="primary">cpaB</name>
    <name evidence="2" type="ORF">FBQ74_04825</name>
</gene>
<dbReference type="OrthoDB" id="9788329at2"/>
<evidence type="ECO:0000313" key="2">
    <source>
        <dbReference type="EMBL" id="QCZ92847.1"/>
    </source>
</evidence>
<feature type="domain" description="SAF" evidence="1">
    <location>
        <begin position="39"/>
        <end position="101"/>
    </location>
</feature>
<dbReference type="CDD" id="cd11614">
    <property type="entry name" value="SAF_CpaB_FlgA_like"/>
    <property type="match status" value="1"/>
</dbReference>
<dbReference type="KEGG" id="salk:FBQ74_04825"/>
<dbReference type="NCBIfam" id="TIGR03177">
    <property type="entry name" value="pilus_cpaB"/>
    <property type="match status" value="1"/>
</dbReference>
<dbReference type="Pfam" id="PF08666">
    <property type="entry name" value="SAF"/>
    <property type="match status" value="1"/>
</dbReference>
<keyword evidence="3" id="KW-1185">Reference proteome</keyword>
<organism evidence="2 3">
    <name type="scientific">Salinimonas iocasae</name>
    <dbReference type="NCBI Taxonomy" id="2572577"/>
    <lineage>
        <taxon>Bacteria</taxon>
        <taxon>Pseudomonadati</taxon>
        <taxon>Pseudomonadota</taxon>
        <taxon>Gammaproteobacteria</taxon>
        <taxon>Alteromonadales</taxon>
        <taxon>Alteromonadaceae</taxon>
        <taxon>Alteromonas/Salinimonas group</taxon>
        <taxon>Salinimonas</taxon>
    </lineage>
</organism>
<evidence type="ECO:0000259" key="1">
    <source>
        <dbReference type="SMART" id="SM00858"/>
    </source>
</evidence>
<dbReference type="Proteomes" id="UP000304912">
    <property type="component" value="Chromosome"/>
</dbReference>
<dbReference type="RefSeq" id="WP_139755596.1">
    <property type="nucleotide sequence ID" value="NZ_CP039852.1"/>
</dbReference>
<dbReference type="InterPro" id="IPR017592">
    <property type="entry name" value="Pilus_assmbl_Flp-typ_CpaB"/>
</dbReference>
<reference evidence="2 3" key="1">
    <citation type="submission" date="2019-04" db="EMBL/GenBank/DDBJ databases">
        <title>Salinimonas iocasae sp. nov., a halophilic bacterium isolated from the outer tube casing of tubeworms in Okinawa Trough.</title>
        <authorList>
            <person name="Zhang H."/>
            <person name="Wang H."/>
            <person name="Li C."/>
        </authorList>
    </citation>
    <scope>NUCLEOTIDE SEQUENCE [LARGE SCALE GENOMIC DNA]</scope>
    <source>
        <strain evidence="2 3">KX18D6</strain>
    </source>
</reference>
<protein>
    <submittedName>
        <fullName evidence="2">Flp pilus assembly protein CpaB</fullName>
    </submittedName>
</protein>
<proteinExistence type="predicted"/>
<sequence length="277" mass="29939">MTKNTWLFLLLSAVFGLGAVYLANNWLSDATDRPEANYVQVVEAAQTVSVGTILEAKQLRVRTYPQDLVPKETYTGLEQVVGKVARETLYAGDFVRPERVAEKGEGSSLASLIGDSKRALTIRVNDVVGVAGFLLPGDKVDVLNTFSQVGKTKRDTVTEVVLANVKILAIDQTAQNNENRPRVVRAVTVEVTLEQAEVLMNARSRGGLQLALRNPVDNSKVELARFSDPVEEEKAAVAAVQPAQVAPVLTKPKVHLIRGIAEEIISVESDQAGGSPQ</sequence>
<dbReference type="Pfam" id="PF16976">
    <property type="entry name" value="RcpC"/>
    <property type="match status" value="1"/>
</dbReference>
<dbReference type="Gene3D" id="3.90.1210.10">
    <property type="entry name" value="Antifreeze-like/N-acetylneuraminic acid synthase C-terminal domain"/>
    <property type="match status" value="1"/>
</dbReference>
<accession>A0A5B7YAS4</accession>
<evidence type="ECO:0000313" key="3">
    <source>
        <dbReference type="Proteomes" id="UP000304912"/>
    </source>
</evidence>
<dbReference type="SMART" id="SM00858">
    <property type="entry name" value="SAF"/>
    <property type="match status" value="1"/>
</dbReference>